<dbReference type="HOGENOM" id="CLU_2559619_0_0_1"/>
<dbReference type="Proteomes" id="UP000019487">
    <property type="component" value="Unassembled WGS sequence"/>
</dbReference>
<gene>
    <name evidence="1" type="ORF">SBOR_2737</name>
</gene>
<name>W9CJE6_SCLBF</name>
<proteinExistence type="predicted"/>
<dbReference type="AlphaFoldDB" id="W9CJE6"/>
<accession>W9CJE6</accession>
<reference evidence="1 2" key="1">
    <citation type="journal article" date="2014" name="Genome Announc.">
        <title>Draft genome sequence of Sclerotinia borealis, a psychrophilic plant pathogenic fungus.</title>
        <authorList>
            <person name="Mardanov A.V."/>
            <person name="Beletsky A.V."/>
            <person name="Kadnikov V.V."/>
            <person name="Ignatov A.N."/>
            <person name="Ravin N.V."/>
        </authorList>
    </citation>
    <scope>NUCLEOTIDE SEQUENCE [LARGE SCALE GENOMIC DNA]</scope>
    <source>
        <strain evidence="2">F-4157</strain>
    </source>
</reference>
<organism evidence="1 2">
    <name type="scientific">Sclerotinia borealis (strain F-4128)</name>
    <dbReference type="NCBI Taxonomy" id="1432307"/>
    <lineage>
        <taxon>Eukaryota</taxon>
        <taxon>Fungi</taxon>
        <taxon>Dikarya</taxon>
        <taxon>Ascomycota</taxon>
        <taxon>Pezizomycotina</taxon>
        <taxon>Leotiomycetes</taxon>
        <taxon>Helotiales</taxon>
        <taxon>Sclerotiniaceae</taxon>
        <taxon>Sclerotinia</taxon>
    </lineage>
</organism>
<protein>
    <submittedName>
        <fullName evidence="1">Uncharacterized protein</fullName>
    </submittedName>
</protein>
<evidence type="ECO:0000313" key="2">
    <source>
        <dbReference type="Proteomes" id="UP000019487"/>
    </source>
</evidence>
<dbReference type="EMBL" id="AYSA01000119">
    <property type="protein sequence ID" value="ESZ96872.1"/>
    <property type="molecule type" value="Genomic_DNA"/>
</dbReference>
<evidence type="ECO:0000313" key="1">
    <source>
        <dbReference type="EMBL" id="ESZ96872.1"/>
    </source>
</evidence>
<comment type="caution">
    <text evidence="1">The sequence shown here is derived from an EMBL/GenBank/DDBJ whole genome shotgun (WGS) entry which is preliminary data.</text>
</comment>
<sequence length="82" mass="8723">MSNQNNSSLVAIGPITNHISIQSEQAQVPATMQSVYTGAATISVGTAIISEHTPQRNGPTANFAIQFKERSGDNFTYIPEAT</sequence>
<keyword evidence="2" id="KW-1185">Reference proteome</keyword>